<dbReference type="Pfam" id="PF01058">
    <property type="entry name" value="Oxidored_q6"/>
    <property type="match status" value="1"/>
</dbReference>
<keyword evidence="6 7" id="KW-0408">Iron</keyword>
<dbReference type="NCBIfam" id="TIGR01957">
    <property type="entry name" value="nuoB_fam"/>
    <property type="match status" value="1"/>
</dbReference>
<keyword evidence="3 6" id="KW-0874">Quinone</keyword>
<keyword evidence="6" id="KW-1003">Cell membrane</keyword>
<accession>A0A4Y1X1H4</accession>
<comment type="subcellular location">
    <subcellularLocation>
        <location evidence="6">Cell membrane</location>
        <topology evidence="6">Peripheral membrane protein</topology>
        <orientation evidence="6">Cytoplasmic side</orientation>
    </subcellularLocation>
</comment>
<reference evidence="10" key="1">
    <citation type="submission" date="2019-06" db="EMBL/GenBank/DDBJ databases">
        <title>Alistipes onderdonkii subsp. vulgaris subsp. nov., Alistipes dispar sp. nov. and Alistipes communis sp. nov., isolated from human faeces, and creation of Alistipes onderdonkii subsp. onderdonkii subsp. nov.</title>
        <authorList>
            <person name="Sakamoto M."/>
            <person name="Ikeyama N."/>
            <person name="Ogata Y."/>
            <person name="Suda W."/>
            <person name="Iino T."/>
            <person name="Hattori M."/>
            <person name="Ohkuma M."/>
        </authorList>
    </citation>
    <scope>NUCLEOTIDE SEQUENCE [LARGE SCALE GENOMIC DNA]</scope>
    <source>
        <strain evidence="10">5CPEGH6</strain>
    </source>
</reference>
<comment type="cofactor">
    <cofactor evidence="6">
        <name>[4Fe-4S] cluster</name>
        <dbReference type="ChEBI" id="CHEBI:49883"/>
    </cofactor>
    <text evidence="6">Binds 1 [4Fe-4S] cluster.</text>
</comment>
<dbReference type="Gene3D" id="3.40.50.12280">
    <property type="match status" value="1"/>
</dbReference>
<evidence type="ECO:0000256" key="4">
    <source>
        <dbReference type="ARBA" id="ARBA00022967"/>
    </source>
</evidence>
<dbReference type="KEGG" id="ada:A5CPEGH6_16280"/>
<dbReference type="GO" id="GO:0009060">
    <property type="term" value="P:aerobic respiration"/>
    <property type="evidence" value="ECO:0007669"/>
    <property type="project" value="TreeGrafter"/>
</dbReference>
<dbReference type="RefSeq" id="WP_141428923.1">
    <property type="nucleotide sequence ID" value="NZ_AP019736.1"/>
</dbReference>
<organism evidence="9 10">
    <name type="scientific">Alistipes dispar</name>
    <dbReference type="NCBI Taxonomy" id="2585119"/>
    <lineage>
        <taxon>Bacteria</taxon>
        <taxon>Pseudomonadati</taxon>
        <taxon>Bacteroidota</taxon>
        <taxon>Bacteroidia</taxon>
        <taxon>Bacteroidales</taxon>
        <taxon>Rikenellaceae</taxon>
        <taxon>Alistipes</taxon>
    </lineage>
</organism>
<keyword evidence="6 7" id="KW-0479">Metal-binding</keyword>
<keyword evidence="2 6" id="KW-0813">Transport</keyword>
<feature type="binding site" evidence="6">
    <location>
        <position position="128"/>
    </location>
    <ligand>
        <name>[4Fe-4S] cluster</name>
        <dbReference type="ChEBI" id="CHEBI:49883"/>
    </ligand>
</feature>
<dbReference type="NCBIfam" id="NF005012">
    <property type="entry name" value="PRK06411.1"/>
    <property type="match status" value="1"/>
</dbReference>
<evidence type="ECO:0000313" key="10">
    <source>
        <dbReference type="Proteomes" id="UP000319374"/>
    </source>
</evidence>
<dbReference type="GO" id="GO:0048038">
    <property type="term" value="F:quinone binding"/>
    <property type="evidence" value="ECO:0007669"/>
    <property type="project" value="UniProtKB-KW"/>
</dbReference>
<protein>
    <recommendedName>
        <fullName evidence="6">NADH-quinone oxidoreductase subunit B</fullName>
        <ecNumber evidence="6">7.1.1.-</ecNumber>
    </recommendedName>
    <alternativeName>
        <fullName evidence="6">NADH dehydrogenase I subunit B</fullName>
    </alternativeName>
    <alternativeName>
        <fullName evidence="6">NDH-1 subunit B</fullName>
    </alternativeName>
</protein>
<dbReference type="GO" id="GO:0015990">
    <property type="term" value="P:electron transport coupled proton transport"/>
    <property type="evidence" value="ECO:0007669"/>
    <property type="project" value="TreeGrafter"/>
</dbReference>
<dbReference type="InterPro" id="IPR006137">
    <property type="entry name" value="NADH_UbQ_OxRdtase-like_20kDa"/>
</dbReference>
<keyword evidence="4 6" id="KW-1278">Translocase</keyword>
<keyword evidence="6 7" id="KW-0004">4Fe-4S</keyword>
<feature type="binding site" evidence="6">
    <location>
        <position position="63"/>
    </location>
    <ligand>
        <name>[4Fe-4S] cluster</name>
        <dbReference type="ChEBI" id="CHEBI:49883"/>
    </ligand>
</feature>
<keyword evidence="6 7" id="KW-0411">Iron-sulfur</keyword>
<dbReference type="SUPFAM" id="SSF56770">
    <property type="entry name" value="HydA/Nqo6-like"/>
    <property type="match status" value="1"/>
</dbReference>
<evidence type="ECO:0000259" key="8">
    <source>
        <dbReference type="Pfam" id="PF01058"/>
    </source>
</evidence>
<proteinExistence type="inferred from homology"/>
<dbReference type="EMBL" id="AP019736">
    <property type="protein sequence ID" value="BBL06990.1"/>
    <property type="molecule type" value="Genomic_DNA"/>
</dbReference>
<dbReference type="PANTHER" id="PTHR11995">
    <property type="entry name" value="NADH DEHYDROGENASE"/>
    <property type="match status" value="1"/>
</dbReference>
<feature type="binding site" evidence="6">
    <location>
        <position position="158"/>
    </location>
    <ligand>
        <name>[4Fe-4S] cluster</name>
        <dbReference type="ChEBI" id="CHEBI:49883"/>
    </ligand>
</feature>
<dbReference type="GO" id="GO:0005886">
    <property type="term" value="C:plasma membrane"/>
    <property type="evidence" value="ECO:0007669"/>
    <property type="project" value="UniProtKB-SubCell"/>
</dbReference>
<dbReference type="GO" id="GO:0050136">
    <property type="term" value="F:NADH dehydrogenase (quinone) (non-electrogenic) activity"/>
    <property type="evidence" value="ECO:0007669"/>
    <property type="project" value="UniProtKB-UniRule"/>
</dbReference>
<evidence type="ECO:0000256" key="6">
    <source>
        <dbReference type="HAMAP-Rule" id="MF_01356"/>
    </source>
</evidence>
<comment type="subunit">
    <text evidence="6">NDH-1 is composed of 14 different subunits. Subunits NuoB, C, D, E, F, and G constitute the peripheral sector of the complex.</text>
</comment>
<dbReference type="AlphaFoldDB" id="A0A4Y1X1H4"/>
<dbReference type="HAMAP" id="MF_01356">
    <property type="entry name" value="NDH1_NuoB"/>
    <property type="match status" value="1"/>
</dbReference>
<comment type="function">
    <text evidence="6">NDH-1 shuttles electrons from NADH, via FMN and iron-sulfur (Fe-S) centers, to quinones in the respiratory chain. The immediate electron acceptor for the enzyme in this species is believed to be a menaquinone. Couples the redox reaction to proton translocation (for every two electrons transferred, four hydrogen ions are translocated across the cytoplasmic membrane), and thus conserves the redox energy in a proton gradient.</text>
</comment>
<sequence>MEIKMPEIKSMKYEDFNDNEYLEKMARELRENGTNVVVGCLDNLIEWGRSNSLWPLTFATSCCGIEFMAVGAARYDFARFGFEVARASPRQADFIMVAGTITHKMAPVLRRLYDQMADPKYVIAVGGCAISGGPFKKSYHVVQGVGEILPVDVYIPGCPPRPEAMLYGLMQLQRKVRLQRFFGGVNRQISEKEYEELLRRDLTAEKNELNVEEGGKR</sequence>
<dbReference type="Proteomes" id="UP000319374">
    <property type="component" value="Chromosome"/>
</dbReference>
<dbReference type="EC" id="7.1.1.-" evidence="6"/>
<evidence type="ECO:0000256" key="7">
    <source>
        <dbReference type="RuleBase" id="RU004464"/>
    </source>
</evidence>
<keyword evidence="10" id="KW-1185">Reference proteome</keyword>
<keyword evidence="5 6" id="KW-0520">NAD</keyword>
<feature type="domain" description="NADH:ubiquinone oxidoreductase-like 20kDa subunit" evidence="8">
    <location>
        <begin position="62"/>
        <end position="172"/>
    </location>
</feature>
<dbReference type="GO" id="GO:0045271">
    <property type="term" value="C:respiratory chain complex I"/>
    <property type="evidence" value="ECO:0007669"/>
    <property type="project" value="TreeGrafter"/>
</dbReference>
<dbReference type="FunFam" id="3.40.50.12280:FF:000002">
    <property type="entry name" value="NADH-quinone oxidoreductase subunit B"/>
    <property type="match status" value="1"/>
</dbReference>
<evidence type="ECO:0000256" key="2">
    <source>
        <dbReference type="ARBA" id="ARBA00022448"/>
    </source>
</evidence>
<dbReference type="NCBIfam" id="NF011391">
    <property type="entry name" value="PRK14816.1"/>
    <property type="match status" value="1"/>
</dbReference>
<dbReference type="PANTHER" id="PTHR11995:SF14">
    <property type="entry name" value="NADH DEHYDROGENASE [UBIQUINONE] IRON-SULFUR PROTEIN 7, MITOCHONDRIAL"/>
    <property type="match status" value="1"/>
</dbReference>
<evidence type="ECO:0000313" key="9">
    <source>
        <dbReference type="EMBL" id="BBL06990.1"/>
    </source>
</evidence>
<gene>
    <name evidence="6 9" type="primary">nuoB</name>
    <name evidence="9" type="ORF">A5CPEGH6_16280</name>
</gene>
<dbReference type="GO" id="GO:0005506">
    <property type="term" value="F:iron ion binding"/>
    <property type="evidence" value="ECO:0007669"/>
    <property type="project" value="UniProtKB-UniRule"/>
</dbReference>
<evidence type="ECO:0000256" key="5">
    <source>
        <dbReference type="ARBA" id="ARBA00023027"/>
    </source>
</evidence>
<dbReference type="InterPro" id="IPR006138">
    <property type="entry name" value="NADH_UQ_OxRdtase_20Kd_su"/>
</dbReference>
<keyword evidence="6" id="KW-0472">Membrane</keyword>
<comment type="catalytic activity">
    <reaction evidence="6">
        <text>a quinone + NADH + 5 H(+)(in) = a quinol + NAD(+) + 4 H(+)(out)</text>
        <dbReference type="Rhea" id="RHEA:57888"/>
        <dbReference type="ChEBI" id="CHEBI:15378"/>
        <dbReference type="ChEBI" id="CHEBI:24646"/>
        <dbReference type="ChEBI" id="CHEBI:57540"/>
        <dbReference type="ChEBI" id="CHEBI:57945"/>
        <dbReference type="ChEBI" id="CHEBI:132124"/>
    </reaction>
</comment>
<dbReference type="GO" id="GO:0051539">
    <property type="term" value="F:4 iron, 4 sulfur cluster binding"/>
    <property type="evidence" value="ECO:0007669"/>
    <property type="project" value="UniProtKB-KW"/>
</dbReference>
<feature type="binding site" evidence="6">
    <location>
        <position position="62"/>
    </location>
    <ligand>
        <name>[4Fe-4S] cluster</name>
        <dbReference type="ChEBI" id="CHEBI:49883"/>
    </ligand>
</feature>
<dbReference type="GO" id="GO:0008137">
    <property type="term" value="F:NADH dehydrogenase (ubiquinone) activity"/>
    <property type="evidence" value="ECO:0007669"/>
    <property type="project" value="InterPro"/>
</dbReference>
<dbReference type="OrthoDB" id="9786737at2"/>
<evidence type="ECO:0000256" key="3">
    <source>
        <dbReference type="ARBA" id="ARBA00022719"/>
    </source>
</evidence>
<dbReference type="GeneID" id="98673612"/>
<name>A0A4Y1X1H4_9BACT</name>
<evidence type="ECO:0000256" key="1">
    <source>
        <dbReference type="ARBA" id="ARBA00009173"/>
    </source>
</evidence>
<comment type="similarity">
    <text evidence="1 6 7">Belongs to the complex I 20 kDa subunit family.</text>
</comment>